<evidence type="ECO:0000313" key="3">
    <source>
        <dbReference type="Proteomes" id="UP000314294"/>
    </source>
</evidence>
<organism evidence="2 3">
    <name type="scientific">Liparis tanakae</name>
    <name type="common">Tanaka's snailfish</name>
    <dbReference type="NCBI Taxonomy" id="230148"/>
    <lineage>
        <taxon>Eukaryota</taxon>
        <taxon>Metazoa</taxon>
        <taxon>Chordata</taxon>
        <taxon>Craniata</taxon>
        <taxon>Vertebrata</taxon>
        <taxon>Euteleostomi</taxon>
        <taxon>Actinopterygii</taxon>
        <taxon>Neopterygii</taxon>
        <taxon>Teleostei</taxon>
        <taxon>Neoteleostei</taxon>
        <taxon>Acanthomorphata</taxon>
        <taxon>Eupercaria</taxon>
        <taxon>Perciformes</taxon>
        <taxon>Cottioidei</taxon>
        <taxon>Cottales</taxon>
        <taxon>Liparidae</taxon>
        <taxon>Liparis</taxon>
    </lineage>
</organism>
<dbReference type="EMBL" id="SRLO01019173">
    <property type="protein sequence ID" value="TNN23260.1"/>
    <property type="molecule type" value="Genomic_DNA"/>
</dbReference>
<dbReference type="Proteomes" id="UP000314294">
    <property type="component" value="Unassembled WGS sequence"/>
</dbReference>
<gene>
    <name evidence="2" type="ORF">EYF80_066620</name>
</gene>
<evidence type="ECO:0000313" key="2">
    <source>
        <dbReference type="EMBL" id="TNN23260.1"/>
    </source>
</evidence>
<name>A0A4Z2E3X3_9TELE</name>
<evidence type="ECO:0000256" key="1">
    <source>
        <dbReference type="SAM" id="MobiDB-lite"/>
    </source>
</evidence>
<sequence length="56" mass="6216">MSGATVPADFSGHMLDLEDEDEDLEVFSKVRRSEAEEEADSMAVSLCADETHRRSL</sequence>
<protein>
    <submittedName>
        <fullName evidence="2">Uncharacterized protein</fullName>
    </submittedName>
</protein>
<accession>A0A4Z2E3X3</accession>
<proteinExistence type="predicted"/>
<feature type="region of interest" description="Disordered" evidence="1">
    <location>
        <begin position="32"/>
        <end position="56"/>
    </location>
</feature>
<comment type="caution">
    <text evidence="2">The sequence shown here is derived from an EMBL/GenBank/DDBJ whole genome shotgun (WGS) entry which is preliminary data.</text>
</comment>
<keyword evidence="3" id="KW-1185">Reference proteome</keyword>
<dbReference type="AlphaFoldDB" id="A0A4Z2E3X3"/>
<reference evidence="2 3" key="1">
    <citation type="submission" date="2019-03" db="EMBL/GenBank/DDBJ databases">
        <title>First draft genome of Liparis tanakae, snailfish: a comprehensive survey of snailfish specific genes.</title>
        <authorList>
            <person name="Kim W."/>
            <person name="Song I."/>
            <person name="Jeong J.-H."/>
            <person name="Kim D."/>
            <person name="Kim S."/>
            <person name="Ryu S."/>
            <person name="Song J.Y."/>
            <person name="Lee S.K."/>
        </authorList>
    </citation>
    <scope>NUCLEOTIDE SEQUENCE [LARGE SCALE GENOMIC DNA]</scope>
    <source>
        <tissue evidence="2">Muscle</tissue>
    </source>
</reference>